<dbReference type="Gene3D" id="1.10.10.10">
    <property type="entry name" value="Winged helix-like DNA-binding domain superfamily/Winged helix DNA-binding domain"/>
    <property type="match status" value="1"/>
</dbReference>
<dbReference type="Proteomes" id="UP001174909">
    <property type="component" value="Unassembled WGS sequence"/>
</dbReference>
<evidence type="ECO:0000259" key="11">
    <source>
        <dbReference type="PROSITE" id="PS50011"/>
    </source>
</evidence>
<dbReference type="InterPro" id="IPR036388">
    <property type="entry name" value="WH-like_DNA-bd_sf"/>
</dbReference>
<keyword evidence="7" id="KW-0131">Cell cycle</keyword>
<dbReference type="PROSITE" id="PS00108">
    <property type="entry name" value="PROTEIN_KINASE_ST"/>
    <property type="match status" value="1"/>
</dbReference>
<dbReference type="PANTHER" id="PTHR10763:SF26">
    <property type="entry name" value="CELL DIVISION CONTROL PROTEIN 6 HOMOLOG"/>
    <property type="match status" value="1"/>
</dbReference>
<feature type="region of interest" description="Disordered" evidence="10">
    <location>
        <begin position="863"/>
        <end position="902"/>
    </location>
</feature>
<keyword evidence="12" id="KW-0808">Transferase</keyword>
<dbReference type="GO" id="GO:0051301">
    <property type="term" value="P:cell division"/>
    <property type="evidence" value="ECO:0007669"/>
    <property type="project" value="UniProtKB-KW"/>
</dbReference>
<dbReference type="PANTHER" id="PTHR10763">
    <property type="entry name" value="CELL DIVISION CONTROL PROTEIN 6-RELATED"/>
    <property type="match status" value="1"/>
</dbReference>
<dbReference type="EMBL" id="CASHTH010002103">
    <property type="protein sequence ID" value="CAI8024886.1"/>
    <property type="molecule type" value="Genomic_DNA"/>
</dbReference>
<dbReference type="InterPro" id="IPR015163">
    <property type="entry name" value="Cdc6_C"/>
</dbReference>
<dbReference type="InterPro" id="IPR036390">
    <property type="entry name" value="WH_DNA-bd_sf"/>
</dbReference>
<evidence type="ECO:0000256" key="6">
    <source>
        <dbReference type="ARBA" id="ARBA00022860"/>
    </source>
</evidence>
<evidence type="ECO:0000256" key="3">
    <source>
        <dbReference type="ARBA" id="ARBA00012434"/>
    </source>
</evidence>
<evidence type="ECO:0000256" key="5">
    <source>
        <dbReference type="ARBA" id="ARBA00022705"/>
    </source>
</evidence>
<dbReference type="GO" id="GO:0004683">
    <property type="term" value="F:calcium/calmodulin-dependent protein kinase activity"/>
    <property type="evidence" value="ECO:0007669"/>
    <property type="project" value="UniProtKB-EC"/>
</dbReference>
<dbReference type="InterPro" id="IPR013543">
    <property type="entry name" value="Ca/CaM-dep_prot_kinase-assoc"/>
</dbReference>
<dbReference type="GO" id="GO:0005524">
    <property type="term" value="F:ATP binding"/>
    <property type="evidence" value="ECO:0007669"/>
    <property type="project" value="InterPro"/>
</dbReference>
<protein>
    <recommendedName>
        <fullName evidence="3">calcium/calmodulin-dependent protein kinase</fullName>
        <ecNumber evidence="3">2.7.11.17</ecNumber>
    </recommendedName>
</protein>
<feature type="region of interest" description="Disordered" evidence="10">
    <location>
        <begin position="341"/>
        <end position="371"/>
    </location>
</feature>
<dbReference type="Pfam" id="PF09079">
    <property type="entry name" value="WHD_Cdc6"/>
    <property type="match status" value="1"/>
</dbReference>
<evidence type="ECO:0000256" key="9">
    <source>
        <dbReference type="ARBA" id="ARBA00047430"/>
    </source>
</evidence>
<comment type="catalytic activity">
    <reaction evidence="9">
        <text>L-seryl-[protein] + ATP = O-phospho-L-seryl-[protein] + ADP + H(+)</text>
        <dbReference type="Rhea" id="RHEA:17989"/>
        <dbReference type="Rhea" id="RHEA-COMP:9863"/>
        <dbReference type="Rhea" id="RHEA-COMP:11604"/>
        <dbReference type="ChEBI" id="CHEBI:15378"/>
        <dbReference type="ChEBI" id="CHEBI:29999"/>
        <dbReference type="ChEBI" id="CHEBI:30616"/>
        <dbReference type="ChEBI" id="CHEBI:83421"/>
        <dbReference type="ChEBI" id="CHEBI:456216"/>
        <dbReference type="EC" id="2.7.11.17"/>
    </reaction>
</comment>
<evidence type="ECO:0000256" key="1">
    <source>
        <dbReference type="ARBA" id="ARBA00005354"/>
    </source>
</evidence>
<comment type="catalytic activity">
    <reaction evidence="8">
        <text>L-threonyl-[protein] + ATP = O-phospho-L-threonyl-[protein] + ADP + H(+)</text>
        <dbReference type="Rhea" id="RHEA:46608"/>
        <dbReference type="Rhea" id="RHEA-COMP:11060"/>
        <dbReference type="Rhea" id="RHEA-COMP:11605"/>
        <dbReference type="ChEBI" id="CHEBI:15378"/>
        <dbReference type="ChEBI" id="CHEBI:30013"/>
        <dbReference type="ChEBI" id="CHEBI:30616"/>
        <dbReference type="ChEBI" id="CHEBI:61977"/>
        <dbReference type="ChEBI" id="CHEBI:456216"/>
        <dbReference type="EC" id="2.7.11.17"/>
    </reaction>
</comment>
<feature type="compositionally biased region" description="Low complexity" evidence="10">
    <location>
        <begin position="875"/>
        <end position="886"/>
    </location>
</feature>
<comment type="similarity">
    <text evidence="2">Belongs to the CDC6/cdc18 family.</text>
</comment>
<organism evidence="12 13">
    <name type="scientific">Geodia barretti</name>
    <name type="common">Barrett's horny sponge</name>
    <dbReference type="NCBI Taxonomy" id="519541"/>
    <lineage>
        <taxon>Eukaryota</taxon>
        <taxon>Metazoa</taxon>
        <taxon>Porifera</taxon>
        <taxon>Demospongiae</taxon>
        <taxon>Heteroscleromorpha</taxon>
        <taxon>Tetractinellida</taxon>
        <taxon>Astrophorina</taxon>
        <taxon>Geodiidae</taxon>
        <taxon>Geodia</taxon>
    </lineage>
</organism>
<dbReference type="InterPro" id="IPR032710">
    <property type="entry name" value="NTF2-like_dom_sf"/>
</dbReference>
<gene>
    <name evidence="12" type="ORF">GBAR_LOCUS14412</name>
</gene>
<dbReference type="PROSITE" id="PS50011">
    <property type="entry name" value="PROTEIN_KINASE_DOM"/>
    <property type="match status" value="1"/>
</dbReference>
<evidence type="ECO:0000256" key="4">
    <source>
        <dbReference type="ARBA" id="ARBA00022618"/>
    </source>
</evidence>
<dbReference type="Gene3D" id="1.10.510.10">
    <property type="entry name" value="Transferase(Phosphotransferase) domain 1"/>
    <property type="match status" value="1"/>
</dbReference>
<dbReference type="GO" id="GO:0005516">
    <property type="term" value="F:calmodulin binding"/>
    <property type="evidence" value="ECO:0007669"/>
    <property type="project" value="UniProtKB-KW"/>
</dbReference>
<dbReference type="Pfam" id="PF08332">
    <property type="entry name" value="CaMKII_AD"/>
    <property type="match status" value="1"/>
</dbReference>
<dbReference type="InterPro" id="IPR050311">
    <property type="entry name" value="ORC1/CDC6"/>
</dbReference>
<dbReference type="FunFam" id="3.40.50.300:FF:000547">
    <property type="entry name" value="Cell division control protein"/>
    <property type="match status" value="1"/>
</dbReference>
<evidence type="ECO:0000256" key="2">
    <source>
        <dbReference type="ARBA" id="ARBA00006184"/>
    </source>
</evidence>
<keyword evidence="6" id="KW-0112">Calmodulin-binding</keyword>
<keyword evidence="5" id="KW-0235">DNA replication</keyword>
<feature type="region of interest" description="Disordered" evidence="10">
    <location>
        <begin position="212"/>
        <end position="235"/>
    </location>
</feature>
<comment type="similarity">
    <text evidence="1">Belongs to the protein kinase superfamily. CAMK Ser/Thr protein kinase family. CaMK subfamily.</text>
</comment>
<feature type="compositionally biased region" description="Pro residues" evidence="10">
    <location>
        <begin position="732"/>
        <end position="744"/>
    </location>
</feature>
<dbReference type="SUPFAM" id="SSF54427">
    <property type="entry name" value="NTF2-like"/>
    <property type="match status" value="1"/>
</dbReference>
<dbReference type="InterPro" id="IPR000719">
    <property type="entry name" value="Prot_kinase_dom"/>
</dbReference>
<dbReference type="SUPFAM" id="SSF46785">
    <property type="entry name" value="Winged helix' DNA-binding domain"/>
    <property type="match status" value="1"/>
</dbReference>
<dbReference type="Pfam" id="PF13191">
    <property type="entry name" value="AAA_16"/>
    <property type="match status" value="1"/>
</dbReference>
<evidence type="ECO:0000313" key="13">
    <source>
        <dbReference type="Proteomes" id="UP001174909"/>
    </source>
</evidence>
<comment type="caution">
    <text evidence="12">The sequence shown here is derived from an EMBL/GenBank/DDBJ whole genome shotgun (WGS) entry which is preliminary data.</text>
</comment>
<keyword evidence="13" id="KW-1185">Reference proteome</keyword>
<dbReference type="Gene3D" id="3.40.50.300">
    <property type="entry name" value="P-loop containing nucleotide triphosphate hydrolases"/>
    <property type="match status" value="1"/>
</dbReference>
<dbReference type="Gene3D" id="3.10.450.50">
    <property type="match status" value="1"/>
</dbReference>
<feature type="compositionally biased region" description="Polar residues" evidence="10">
    <location>
        <begin position="390"/>
        <end position="405"/>
    </location>
</feature>
<dbReference type="InterPro" id="IPR041664">
    <property type="entry name" value="AAA_16"/>
</dbReference>
<reference evidence="12" key="1">
    <citation type="submission" date="2023-03" db="EMBL/GenBank/DDBJ databases">
        <authorList>
            <person name="Steffen K."/>
            <person name="Cardenas P."/>
        </authorList>
    </citation>
    <scope>NUCLEOTIDE SEQUENCE</scope>
</reference>
<feature type="compositionally biased region" description="Basic and acidic residues" evidence="10">
    <location>
        <begin position="351"/>
        <end position="371"/>
    </location>
</feature>
<evidence type="ECO:0000256" key="7">
    <source>
        <dbReference type="ARBA" id="ARBA00023306"/>
    </source>
</evidence>
<dbReference type="SUPFAM" id="SSF52540">
    <property type="entry name" value="P-loop containing nucleoside triphosphate hydrolases"/>
    <property type="match status" value="1"/>
</dbReference>
<dbReference type="SMART" id="SM00382">
    <property type="entry name" value="AAA"/>
    <property type="match status" value="1"/>
</dbReference>
<dbReference type="Gene3D" id="6.10.140.620">
    <property type="match status" value="1"/>
</dbReference>
<dbReference type="GO" id="GO:0003688">
    <property type="term" value="F:DNA replication origin binding"/>
    <property type="evidence" value="ECO:0007669"/>
    <property type="project" value="TreeGrafter"/>
</dbReference>
<feature type="domain" description="Protein kinase" evidence="11">
    <location>
        <begin position="1"/>
        <end position="157"/>
    </location>
</feature>
<keyword evidence="12" id="KW-0418">Kinase</keyword>
<evidence type="ECO:0000256" key="10">
    <source>
        <dbReference type="SAM" id="MobiDB-lite"/>
    </source>
</evidence>
<accession>A0AA35SA34</accession>
<feature type="compositionally biased region" description="Low complexity" evidence="10">
    <location>
        <begin position="451"/>
        <end position="467"/>
    </location>
</feature>
<dbReference type="Gene3D" id="1.10.8.60">
    <property type="match status" value="1"/>
</dbReference>
<dbReference type="AlphaFoldDB" id="A0AA35SA34"/>
<feature type="region of interest" description="Disordered" evidence="10">
    <location>
        <begin position="383"/>
        <end position="478"/>
    </location>
</feature>
<dbReference type="InterPro" id="IPR003593">
    <property type="entry name" value="AAA+_ATPase"/>
</dbReference>
<dbReference type="InterPro" id="IPR054425">
    <property type="entry name" value="Cdc6_ORC1-like_ATPase_lid"/>
</dbReference>
<evidence type="ECO:0000313" key="12">
    <source>
        <dbReference type="EMBL" id="CAI8024886.1"/>
    </source>
</evidence>
<dbReference type="Pfam" id="PF00069">
    <property type="entry name" value="Pkinase"/>
    <property type="match status" value="1"/>
</dbReference>
<name>A0AA35SA34_GEOBA</name>
<dbReference type="EC" id="2.7.11.17" evidence="3"/>
<dbReference type="InterPro" id="IPR011009">
    <property type="entry name" value="Kinase-like_dom_sf"/>
</dbReference>
<feature type="region of interest" description="Disordered" evidence="10">
    <location>
        <begin position="724"/>
        <end position="766"/>
    </location>
</feature>
<sequence length="902" mass="99078">MQQIFDCVSYCHRNKIVHRDLKPENLLLADKSREPLVKLADFGLAIEIDKETDVGWYGFAGTPGYLSPEVLKREPYGKAVDLWACGVILYILLVGYPPFWDEDQKRLYAQIKSAKYEFPSPEWDTVTAEAKDLIRQLLNPDPTTRITSEEALKNAWISQRQKVASTFHRQETITGLRKFNARRKLKGAILTTMIATRSKLNLFRNRVSETDIPTPVESTAPTTIPEENECPGQPTGGVDTTVSLKSPVEQVMAATSSILDAIRCRDFGAYKILCDENMLTFSNDAGKQLLTGLDFHQFALNNVPASEAENITMVNPQITVLGDSAACVCYVRLNQTITNRSAVKRRQGASTRDEGRGAADENESPPKRSRVTEKLELVAKVLASPPAPLSTPTKSPLKETNQIGTTGHVMTARRSGDPLSKPGTPTAAGGCNFQTPDTTDKQRVRKRLLFSPSSSTVSSNVTSLTPLQKTKRSLHNSLPSSLLCRDSQLKELREWVRERMDRSEAGALYVSGAPGTGKTACITHVLRDMKSSLSGVVLLTVNCMSVTSPQALFTHLATQLHLHGGAGGGGGGRGKRKELARDRLSRHFTSSKKPILIVLDEMDQLDCRNQEVLYSLFEWSSLPHSQLILIGIANALDLTDRILPRLTSHTHCKPCLLHFPPYTREEIATILKARVGGREEREGREEVIVDPAAIEFCARKVSSVHGDLRKALDICRRAIEMVESQSHRPTHPTSPPHPHTPPHTPTSRQATHDKTTTSTVPPPPLRVKLPHIASVISSIYSTTGAASLSRSTPHSLPLQQKLAVATLLLCVRGKSVKEVTLGRLEDAYGRVCRQWQLKTEGVAEFVGLCQVLESRGLLAIRKAKGDSNDQGDSEAAGIRGRAGAARPAPPLNCTEPDQTRTQ</sequence>
<evidence type="ECO:0000256" key="8">
    <source>
        <dbReference type="ARBA" id="ARBA00047307"/>
    </source>
</evidence>
<dbReference type="GO" id="GO:0006270">
    <property type="term" value="P:DNA replication initiation"/>
    <property type="evidence" value="ECO:0007669"/>
    <property type="project" value="TreeGrafter"/>
</dbReference>
<dbReference type="InterPro" id="IPR027417">
    <property type="entry name" value="P-loop_NTPase"/>
</dbReference>
<keyword evidence="4" id="KW-0132">Cell division</keyword>
<dbReference type="CDD" id="cd00009">
    <property type="entry name" value="AAA"/>
    <property type="match status" value="1"/>
</dbReference>
<dbReference type="GO" id="GO:0005634">
    <property type="term" value="C:nucleus"/>
    <property type="evidence" value="ECO:0007669"/>
    <property type="project" value="TreeGrafter"/>
</dbReference>
<dbReference type="InterPro" id="IPR008271">
    <property type="entry name" value="Ser/Thr_kinase_AS"/>
</dbReference>
<proteinExistence type="inferred from homology"/>
<dbReference type="SUPFAM" id="SSF56112">
    <property type="entry name" value="Protein kinase-like (PK-like)"/>
    <property type="match status" value="1"/>
</dbReference>
<dbReference type="SMART" id="SM00220">
    <property type="entry name" value="S_TKc"/>
    <property type="match status" value="1"/>
</dbReference>
<dbReference type="Pfam" id="PF22606">
    <property type="entry name" value="Cdc6-ORC-like_ATPase_lid"/>
    <property type="match status" value="1"/>
</dbReference>
<dbReference type="GO" id="GO:0033314">
    <property type="term" value="P:mitotic DNA replication checkpoint signaling"/>
    <property type="evidence" value="ECO:0007669"/>
    <property type="project" value="TreeGrafter"/>
</dbReference>